<dbReference type="GO" id="GO:0019622">
    <property type="term" value="P:3-(3-hydroxy)phenylpropionate catabolic process"/>
    <property type="evidence" value="ECO:0007669"/>
    <property type="project" value="TreeGrafter"/>
</dbReference>
<dbReference type="OrthoDB" id="4246007at2"/>
<dbReference type="RefSeq" id="WP_133350681.1">
    <property type="nucleotide sequence ID" value="NZ_SMZQ01000009.1"/>
</dbReference>
<feature type="domain" description="FAD-binding" evidence="2">
    <location>
        <begin position="19"/>
        <end position="361"/>
    </location>
</feature>
<evidence type="ECO:0000313" key="4">
    <source>
        <dbReference type="Proteomes" id="UP000294621"/>
    </source>
</evidence>
<dbReference type="NCBIfam" id="NF004829">
    <property type="entry name" value="PRK06183.1-3"/>
    <property type="match status" value="1"/>
</dbReference>
<comment type="caution">
    <text evidence="3">The sequence shown here is derived from an EMBL/GenBank/DDBJ whole genome shotgun (WGS) entry which is preliminary data.</text>
</comment>
<evidence type="ECO:0000259" key="2">
    <source>
        <dbReference type="Pfam" id="PF01494"/>
    </source>
</evidence>
<dbReference type="InterPro" id="IPR002938">
    <property type="entry name" value="FAD-bd"/>
</dbReference>
<dbReference type="InterPro" id="IPR050631">
    <property type="entry name" value="PheA/TfdB_FAD_monoxygenase"/>
</dbReference>
<dbReference type="PANTHER" id="PTHR43476:SF3">
    <property type="entry name" value="FAD-BINDING MONOOXYGENASE"/>
    <property type="match status" value="1"/>
</dbReference>
<organism evidence="3 4">
    <name type="scientific">Arthrobacter nitrophenolicus</name>
    <dbReference type="NCBI Taxonomy" id="683150"/>
    <lineage>
        <taxon>Bacteria</taxon>
        <taxon>Bacillati</taxon>
        <taxon>Actinomycetota</taxon>
        <taxon>Actinomycetes</taxon>
        <taxon>Micrococcales</taxon>
        <taxon>Micrococcaceae</taxon>
        <taxon>Arthrobacter</taxon>
    </lineage>
</organism>
<dbReference type="Pfam" id="PF01494">
    <property type="entry name" value="FAD_binding_3"/>
    <property type="match status" value="1"/>
</dbReference>
<proteinExistence type="predicted"/>
<dbReference type="SUPFAM" id="SSF51905">
    <property type="entry name" value="FAD/NAD(P)-binding domain"/>
    <property type="match status" value="1"/>
</dbReference>
<gene>
    <name evidence="3" type="ORF">E2R57_15925</name>
</gene>
<reference evidence="3 4" key="1">
    <citation type="submission" date="2019-03" db="EMBL/GenBank/DDBJ databases">
        <title>Genome Sequencing and Assembly of Various Microbes Isolated from Partially Reclaimed Soil and Acid Mine Drainage (AMD) Site.</title>
        <authorList>
            <person name="Steinbock B."/>
            <person name="Bechtold R."/>
            <person name="Sevigny J.L."/>
            <person name="Thomas D."/>
            <person name="Cuthill L.R."/>
            <person name="Aveiro Johannsen E.J."/>
            <person name="Thomas K."/>
            <person name="Ghosh A."/>
        </authorList>
    </citation>
    <scope>NUCLEOTIDE SEQUENCE [LARGE SCALE GENOMIC DNA]</scope>
    <source>
        <strain evidence="3 4">S-A1</strain>
    </source>
</reference>
<protein>
    <submittedName>
        <fullName evidence="3">Bifunctional 3-(3-hydroxy-phenyl)propionate/3-hydroxycinnamic acid hydroxylase</fullName>
    </submittedName>
</protein>
<keyword evidence="1" id="KW-0560">Oxidoreductase</keyword>
<dbReference type="EMBL" id="SMZQ01000009">
    <property type="protein sequence ID" value="TDL33999.1"/>
    <property type="molecule type" value="Genomic_DNA"/>
</dbReference>
<name>A0A4R5XQY9_9MICC</name>
<accession>A0A4R5XQY9</accession>
<dbReference type="Gene3D" id="3.50.50.60">
    <property type="entry name" value="FAD/NAD(P)-binding domain"/>
    <property type="match status" value="1"/>
</dbReference>
<dbReference type="AlphaFoldDB" id="A0A4R5XQY9"/>
<dbReference type="Gene3D" id="3.30.70.2450">
    <property type="match status" value="1"/>
</dbReference>
<evidence type="ECO:0000256" key="1">
    <source>
        <dbReference type="ARBA" id="ARBA00023002"/>
    </source>
</evidence>
<dbReference type="GO" id="GO:0071949">
    <property type="term" value="F:FAD binding"/>
    <property type="evidence" value="ECO:0007669"/>
    <property type="project" value="InterPro"/>
</dbReference>
<sequence length="542" mass="59630">MSHSPGKDAQTTAAHDWDFDVVIVGYGPVGRLLALQLGRRGHRVAVIERQEKVYPLPRAVHFDDEIGRIFQSVGAGPNIMAEVVEPYDDFYEWRNANHETLLHLDWRGAGPSGWHVSNFFYQPGMENFLDAKVIALPSATILRGWEAITHTETEDGVLLQIRNAADERRELNARYVIGADGANSKVRDWIRTPMTDLGYFHDWLVVDLIPVTPLQISPPASQFCDPDRPTTVVPGGPGRRRFEFMRLEHETKDELNTESRAWELLKPWGVTPETAKMERHTVYTFQARWCDQWRRGRLLLAGDSAHLMPPFAGQGMCSGLRDVANLEWKLDLILRDLAPDSLLDSYGPERSEHVRHFIDRSMQLGEVICLTDPGAVATRDAAMAKDIADGASIPPRPLPKLGEGLHRADAGGGTLSIQAPVQVGAGQALFDDVFVPSGTLLLKNADVRAHLPSDAASGLTGLGFQIIEFGQEPSDTTAVDATGAYDQWFDALGADAVLVRPDFYIYGVAGVDGLQTLVRDFLSDLGAPIEAMKTSDLSAAAL</sequence>
<dbReference type="Proteomes" id="UP000294621">
    <property type="component" value="Unassembled WGS sequence"/>
</dbReference>
<evidence type="ECO:0000313" key="3">
    <source>
        <dbReference type="EMBL" id="TDL33999.1"/>
    </source>
</evidence>
<dbReference type="InterPro" id="IPR036188">
    <property type="entry name" value="FAD/NAD-bd_sf"/>
</dbReference>
<dbReference type="PRINTS" id="PR00420">
    <property type="entry name" value="RNGMNOXGNASE"/>
</dbReference>
<dbReference type="PANTHER" id="PTHR43476">
    <property type="entry name" value="3-(3-HYDROXY-PHENYL)PROPIONATE/3-HYDROXYCINNAMIC ACID HYDROXYLASE"/>
    <property type="match status" value="1"/>
</dbReference>
<dbReference type="GO" id="GO:0008688">
    <property type="term" value="F:3-(3-hydroxyphenyl)propionate hydroxylase activity"/>
    <property type="evidence" value="ECO:0007669"/>
    <property type="project" value="TreeGrafter"/>
</dbReference>